<feature type="compositionally biased region" description="Low complexity" evidence="1">
    <location>
        <begin position="59"/>
        <end position="74"/>
    </location>
</feature>
<evidence type="ECO:0000313" key="2">
    <source>
        <dbReference type="EMBL" id="ODM23630.1"/>
    </source>
</evidence>
<gene>
    <name evidence="2" type="ORF">SI65_01219</name>
</gene>
<dbReference type="EMBL" id="JXNT01000001">
    <property type="protein sequence ID" value="ODM23630.1"/>
    <property type="molecule type" value="Genomic_DNA"/>
</dbReference>
<proteinExistence type="predicted"/>
<evidence type="ECO:0000256" key="1">
    <source>
        <dbReference type="SAM" id="MobiDB-lite"/>
    </source>
</evidence>
<organism evidence="2 3">
    <name type="scientific">Aspergillus cristatus</name>
    <name type="common">Chinese Fuzhuan brick tea-fermentation fungus</name>
    <name type="synonym">Eurotium cristatum</name>
    <dbReference type="NCBI Taxonomy" id="573508"/>
    <lineage>
        <taxon>Eukaryota</taxon>
        <taxon>Fungi</taxon>
        <taxon>Dikarya</taxon>
        <taxon>Ascomycota</taxon>
        <taxon>Pezizomycotina</taxon>
        <taxon>Eurotiomycetes</taxon>
        <taxon>Eurotiomycetidae</taxon>
        <taxon>Eurotiales</taxon>
        <taxon>Aspergillaceae</taxon>
        <taxon>Aspergillus</taxon>
        <taxon>Aspergillus subgen. Aspergillus</taxon>
    </lineage>
</organism>
<feature type="compositionally biased region" description="Basic residues" evidence="1">
    <location>
        <begin position="105"/>
        <end position="116"/>
    </location>
</feature>
<comment type="caution">
    <text evidence="2">The sequence shown here is derived from an EMBL/GenBank/DDBJ whole genome shotgun (WGS) entry which is preliminary data.</text>
</comment>
<dbReference type="VEuPathDB" id="FungiDB:SI65_01219"/>
<dbReference type="STRING" id="573508.A0A1E3BRP4"/>
<sequence length="257" mass="29351">MYLRFYRFFPSFKPSSPDSDSDDTSSPSTLSLSSPSISDSNISPSTRSRIPFLSHLQSKEQQNQHQHQQQQQKQVHWGPITEIPPIKREPEVRPHPLRGNPLSRPKPKHSNSKPIRKPPTPLDQEIFHRNLWEMIHQAEAKIRLNYEYLSLSGEGERDHRVLDAWFKIEEQAMHKGVNRAAKAQVQALVQAQARPKIAKRKKKTKRVRVCSARGVLESEKEGELLGDAEAALKSMKMGEGIEKAVKGCLSFWSYGFV</sequence>
<feature type="region of interest" description="Disordered" evidence="1">
    <location>
        <begin position="10"/>
        <end position="122"/>
    </location>
</feature>
<feature type="compositionally biased region" description="Low complexity" evidence="1">
    <location>
        <begin position="14"/>
        <end position="45"/>
    </location>
</feature>
<feature type="compositionally biased region" description="Basic and acidic residues" evidence="1">
    <location>
        <begin position="85"/>
        <end position="94"/>
    </location>
</feature>
<accession>A0A1E3BRP4</accession>
<dbReference type="AlphaFoldDB" id="A0A1E3BRP4"/>
<dbReference type="Proteomes" id="UP000094569">
    <property type="component" value="Unassembled WGS sequence"/>
</dbReference>
<protein>
    <submittedName>
        <fullName evidence="2">Uncharacterized protein</fullName>
    </submittedName>
</protein>
<name>A0A1E3BRP4_ASPCR</name>
<dbReference type="OrthoDB" id="4509754at2759"/>
<reference evidence="2 3" key="1">
    <citation type="journal article" date="2016" name="BMC Genomics">
        <title>Comparative genomic and transcriptomic analyses of the Fuzhuan brick tea-fermentation fungus Aspergillus cristatus.</title>
        <authorList>
            <person name="Ge Y."/>
            <person name="Wang Y."/>
            <person name="Liu Y."/>
            <person name="Tan Y."/>
            <person name="Ren X."/>
            <person name="Zhang X."/>
            <person name="Hyde K.D."/>
            <person name="Liu Y."/>
            <person name="Liu Z."/>
        </authorList>
    </citation>
    <scope>NUCLEOTIDE SEQUENCE [LARGE SCALE GENOMIC DNA]</scope>
    <source>
        <strain evidence="2 3">GZAAS20.1005</strain>
    </source>
</reference>
<evidence type="ECO:0000313" key="3">
    <source>
        <dbReference type="Proteomes" id="UP000094569"/>
    </source>
</evidence>
<keyword evidence="3" id="KW-1185">Reference proteome</keyword>